<keyword evidence="3" id="KW-0472">Membrane</keyword>
<dbReference type="PANTHER" id="PTHR23222">
    <property type="entry name" value="PROHIBITIN"/>
    <property type="match status" value="1"/>
</dbReference>
<comment type="similarity">
    <text evidence="2 4">Belongs to the prohibitin family.</text>
</comment>
<dbReference type="PANTHER" id="PTHR23222:SF1">
    <property type="entry name" value="PROHIBITIN-2"/>
    <property type="match status" value="1"/>
</dbReference>
<comment type="caution">
    <text evidence="5">The sequence shown here is derived from an EMBL/GenBank/DDBJ whole genome shotgun (WGS) entry which is preliminary data.</text>
</comment>
<evidence type="ECO:0000256" key="2">
    <source>
        <dbReference type="ARBA" id="ARBA00009658"/>
    </source>
</evidence>
<comment type="subcellular location">
    <subcellularLocation>
        <location evidence="1">Membrane</location>
    </subcellularLocation>
    <subcellularLocation>
        <location evidence="4">Mitochondrion inner membrane</location>
    </subcellularLocation>
</comment>
<accession>A0ABR2MTD6</accession>
<reference evidence="5 6" key="1">
    <citation type="journal article" date="2022" name="Nat. Plants">
        <title>Genomes of leafy and leafless Platanthera orchids illuminate the evolution of mycoheterotrophy.</title>
        <authorList>
            <person name="Li M.H."/>
            <person name="Liu K.W."/>
            <person name="Li Z."/>
            <person name="Lu H.C."/>
            <person name="Ye Q.L."/>
            <person name="Zhang D."/>
            <person name="Wang J.Y."/>
            <person name="Li Y.F."/>
            <person name="Zhong Z.M."/>
            <person name="Liu X."/>
            <person name="Yu X."/>
            <person name="Liu D.K."/>
            <person name="Tu X.D."/>
            <person name="Liu B."/>
            <person name="Hao Y."/>
            <person name="Liao X.Y."/>
            <person name="Jiang Y.T."/>
            <person name="Sun W.H."/>
            <person name="Chen J."/>
            <person name="Chen Y.Q."/>
            <person name="Ai Y."/>
            <person name="Zhai J.W."/>
            <person name="Wu S.S."/>
            <person name="Zhou Z."/>
            <person name="Hsiao Y.Y."/>
            <person name="Wu W.L."/>
            <person name="Chen Y.Y."/>
            <person name="Lin Y.F."/>
            <person name="Hsu J.L."/>
            <person name="Li C.Y."/>
            <person name="Wang Z.W."/>
            <person name="Zhao X."/>
            <person name="Zhong W.Y."/>
            <person name="Ma X.K."/>
            <person name="Ma L."/>
            <person name="Huang J."/>
            <person name="Chen G.Z."/>
            <person name="Huang M.Z."/>
            <person name="Huang L."/>
            <person name="Peng D.H."/>
            <person name="Luo Y.B."/>
            <person name="Zou S.Q."/>
            <person name="Chen S.P."/>
            <person name="Lan S."/>
            <person name="Tsai W.C."/>
            <person name="Van de Peer Y."/>
            <person name="Liu Z.J."/>
        </authorList>
    </citation>
    <scope>NUCLEOTIDE SEQUENCE [LARGE SCALE GENOMIC DNA]</scope>
    <source>
        <strain evidence="5">Lor288</strain>
    </source>
</reference>
<keyword evidence="4" id="KW-0999">Mitochondrion inner membrane</keyword>
<evidence type="ECO:0000313" key="5">
    <source>
        <dbReference type="EMBL" id="KAK8967455.1"/>
    </source>
</evidence>
<gene>
    <name evidence="5" type="ORF">KSP40_PGU010188</name>
</gene>
<dbReference type="Proteomes" id="UP001412067">
    <property type="component" value="Unassembled WGS sequence"/>
</dbReference>
<dbReference type="EMBL" id="JBBWWR010000005">
    <property type="protein sequence ID" value="KAK8967455.1"/>
    <property type="molecule type" value="Genomic_DNA"/>
</dbReference>
<organism evidence="5 6">
    <name type="scientific">Platanthera guangdongensis</name>
    <dbReference type="NCBI Taxonomy" id="2320717"/>
    <lineage>
        <taxon>Eukaryota</taxon>
        <taxon>Viridiplantae</taxon>
        <taxon>Streptophyta</taxon>
        <taxon>Embryophyta</taxon>
        <taxon>Tracheophyta</taxon>
        <taxon>Spermatophyta</taxon>
        <taxon>Magnoliopsida</taxon>
        <taxon>Liliopsida</taxon>
        <taxon>Asparagales</taxon>
        <taxon>Orchidaceae</taxon>
        <taxon>Orchidoideae</taxon>
        <taxon>Orchideae</taxon>
        <taxon>Orchidinae</taxon>
        <taxon>Platanthera</taxon>
    </lineage>
</organism>
<proteinExistence type="inferred from homology"/>
<evidence type="ECO:0000256" key="3">
    <source>
        <dbReference type="ARBA" id="ARBA00023136"/>
    </source>
</evidence>
<protein>
    <recommendedName>
        <fullName evidence="4">Prohibitin</fullName>
    </recommendedName>
</protein>
<sequence length="71" mass="7487">MDLAISGVEKEAVMNFKNARVPNTGSAGTLVKLALIGGAGVYAAFNSLYNVDGGHRAIVFNRIHGIKDKVK</sequence>
<keyword evidence="4" id="KW-0496">Mitochondrion</keyword>
<evidence type="ECO:0000256" key="4">
    <source>
        <dbReference type="RuleBase" id="RU366048"/>
    </source>
</evidence>
<dbReference type="InterPro" id="IPR000163">
    <property type="entry name" value="Prohibitin"/>
</dbReference>
<keyword evidence="6" id="KW-1185">Reference proteome</keyword>
<evidence type="ECO:0000256" key="1">
    <source>
        <dbReference type="ARBA" id="ARBA00004370"/>
    </source>
</evidence>
<evidence type="ECO:0000313" key="6">
    <source>
        <dbReference type="Proteomes" id="UP001412067"/>
    </source>
</evidence>
<name>A0ABR2MTD6_9ASPA</name>